<dbReference type="Proteomes" id="UP000007364">
    <property type="component" value="Unassembled WGS sequence"/>
</dbReference>
<proteinExistence type="predicted"/>
<protein>
    <recommendedName>
        <fullName evidence="2">Outer membrane protein beta-barrel domain-containing protein</fullName>
    </recommendedName>
</protein>
<evidence type="ECO:0000313" key="3">
    <source>
        <dbReference type="EMBL" id="EKF54290.1"/>
    </source>
</evidence>
<dbReference type="SUPFAM" id="SSF56925">
    <property type="entry name" value="OMPA-like"/>
    <property type="match status" value="1"/>
</dbReference>
<dbReference type="InterPro" id="IPR025665">
    <property type="entry name" value="Beta-barrel_OMP_2"/>
</dbReference>
<name>K2PP84_9FLAO</name>
<dbReference type="Gene3D" id="2.40.160.20">
    <property type="match status" value="1"/>
</dbReference>
<dbReference type="STRING" id="555500.I215_13113"/>
<keyword evidence="1" id="KW-0732">Signal</keyword>
<feature type="domain" description="Outer membrane protein beta-barrel" evidence="2">
    <location>
        <begin position="18"/>
        <end position="162"/>
    </location>
</feature>
<dbReference type="AlphaFoldDB" id="K2PP84"/>
<dbReference type="OrthoDB" id="1431594at2"/>
<keyword evidence="4" id="KW-1185">Reference proteome</keyword>
<dbReference type="Pfam" id="PF13568">
    <property type="entry name" value="OMP_b-brl_2"/>
    <property type="match status" value="1"/>
</dbReference>
<evidence type="ECO:0000256" key="1">
    <source>
        <dbReference type="SAM" id="SignalP"/>
    </source>
</evidence>
<dbReference type="EMBL" id="AMSG01000025">
    <property type="protein sequence ID" value="EKF54290.1"/>
    <property type="molecule type" value="Genomic_DNA"/>
</dbReference>
<accession>K2PP84</accession>
<organism evidence="3 4">
    <name type="scientific">Galbibacter marinus</name>
    <dbReference type="NCBI Taxonomy" id="555500"/>
    <lineage>
        <taxon>Bacteria</taxon>
        <taxon>Pseudomonadati</taxon>
        <taxon>Bacteroidota</taxon>
        <taxon>Flavobacteriia</taxon>
        <taxon>Flavobacteriales</taxon>
        <taxon>Flavobacteriaceae</taxon>
        <taxon>Galbibacter</taxon>
    </lineage>
</organism>
<dbReference type="PATRIC" id="fig|555500.3.peg.2703"/>
<dbReference type="RefSeq" id="WP_008992461.1">
    <property type="nucleotide sequence ID" value="NZ_AMSG01000025.1"/>
</dbReference>
<dbReference type="eggNOG" id="COG3637">
    <property type="taxonomic scope" value="Bacteria"/>
</dbReference>
<feature type="chain" id="PRO_5003866464" description="Outer membrane protein beta-barrel domain-containing protein" evidence="1">
    <location>
        <begin position="19"/>
        <end position="192"/>
    </location>
</feature>
<evidence type="ECO:0000259" key="2">
    <source>
        <dbReference type="Pfam" id="PF13568"/>
    </source>
</evidence>
<reference evidence="3 4" key="1">
    <citation type="journal article" date="2012" name="J. Bacteriol.">
        <title>Genome Sequence of Galbibacter marinum Type Strain ck-I2-15.</title>
        <authorList>
            <person name="Lai Q."/>
            <person name="Li C."/>
            <person name="Shao Z."/>
        </authorList>
    </citation>
    <scope>NUCLEOTIDE SEQUENCE [LARGE SCALE GENOMIC DNA]</scope>
    <source>
        <strain evidence="4">ck-I2-15</strain>
    </source>
</reference>
<sequence length="192" mass="20917">MKKAILILCLLAGVTTYAQTGSGIGIKGGLNFGANGDLTESIGNLNSNSVSKLGFHVGVFGKMDFGTLYFRPELAYSRLNSKYDDNDFKMNKLDIPLLVGLNILDPVHIFAGPALQYILDTELENVTLADVKNKFTVGFNIGAGINFSDELGLDLRYERGFSENEAEILGVEGNPRLDTRPSQLILGLSYKF</sequence>
<comment type="caution">
    <text evidence="3">The sequence shown here is derived from an EMBL/GenBank/DDBJ whole genome shotgun (WGS) entry which is preliminary data.</text>
</comment>
<feature type="signal peptide" evidence="1">
    <location>
        <begin position="1"/>
        <end position="18"/>
    </location>
</feature>
<evidence type="ECO:0000313" key="4">
    <source>
        <dbReference type="Proteomes" id="UP000007364"/>
    </source>
</evidence>
<gene>
    <name evidence="3" type="ORF">I215_13113</name>
</gene>
<dbReference type="InterPro" id="IPR011250">
    <property type="entry name" value="OMP/PagP_B-barrel"/>
</dbReference>